<evidence type="ECO:0000313" key="3">
    <source>
        <dbReference type="Proteomes" id="UP000075714"/>
    </source>
</evidence>
<comment type="caution">
    <text evidence="2">The sequence shown here is derived from an EMBL/GenBank/DDBJ whole genome shotgun (WGS) entry which is preliminary data.</text>
</comment>
<dbReference type="OrthoDB" id="71417at2759"/>
<dbReference type="AlphaFoldDB" id="A0A150GJ14"/>
<dbReference type="GO" id="GO:0006310">
    <property type="term" value="P:DNA recombination"/>
    <property type="evidence" value="ECO:0007669"/>
    <property type="project" value="UniProtKB-KW"/>
</dbReference>
<keyword evidence="3" id="KW-1185">Reference proteome</keyword>
<proteinExistence type="predicted"/>
<organism evidence="2 3">
    <name type="scientific">Gonium pectorale</name>
    <name type="common">Green alga</name>
    <dbReference type="NCBI Taxonomy" id="33097"/>
    <lineage>
        <taxon>Eukaryota</taxon>
        <taxon>Viridiplantae</taxon>
        <taxon>Chlorophyta</taxon>
        <taxon>core chlorophytes</taxon>
        <taxon>Chlorophyceae</taxon>
        <taxon>CS clade</taxon>
        <taxon>Chlamydomonadales</taxon>
        <taxon>Volvocaceae</taxon>
        <taxon>Gonium</taxon>
    </lineage>
</organism>
<dbReference type="Proteomes" id="UP000075714">
    <property type="component" value="Unassembled WGS sequence"/>
</dbReference>
<dbReference type="InterPro" id="IPR011010">
    <property type="entry name" value="DNA_brk_join_enz"/>
</dbReference>
<dbReference type="STRING" id="33097.A0A150GJ14"/>
<name>A0A150GJ14_GONPE</name>
<dbReference type="InterPro" id="IPR013762">
    <property type="entry name" value="Integrase-like_cat_sf"/>
</dbReference>
<dbReference type="SUPFAM" id="SSF56349">
    <property type="entry name" value="DNA breaking-rejoining enzymes"/>
    <property type="match status" value="1"/>
</dbReference>
<protein>
    <recommendedName>
        <fullName evidence="4">Tyr recombinase domain-containing protein</fullName>
    </recommendedName>
</protein>
<evidence type="ECO:0000313" key="2">
    <source>
        <dbReference type="EMBL" id="KXZ49798.1"/>
    </source>
</evidence>
<dbReference type="GO" id="GO:0015074">
    <property type="term" value="P:DNA integration"/>
    <property type="evidence" value="ECO:0007669"/>
    <property type="project" value="InterPro"/>
</dbReference>
<sequence length="108" mass="12294">MYPELEEFIHTWRAALNPRHNYLFSKRDGSGPLTTSDLSRSFSLSAFRLTGRKLNPHMVRDIVVTYARSGHASEHELEALAVYMGHSLAEQRGTYDRRTKAEKEAEAG</sequence>
<dbReference type="GO" id="GO:0003677">
    <property type="term" value="F:DNA binding"/>
    <property type="evidence" value="ECO:0007669"/>
    <property type="project" value="InterPro"/>
</dbReference>
<gene>
    <name evidence="2" type="ORF">GPECTOR_19g249</name>
</gene>
<evidence type="ECO:0008006" key="4">
    <source>
        <dbReference type="Google" id="ProtNLM"/>
    </source>
</evidence>
<keyword evidence="1" id="KW-0233">DNA recombination</keyword>
<reference evidence="3" key="1">
    <citation type="journal article" date="2016" name="Nat. Commun.">
        <title>The Gonium pectorale genome demonstrates co-option of cell cycle regulation during the evolution of multicellularity.</title>
        <authorList>
            <person name="Hanschen E.R."/>
            <person name="Marriage T.N."/>
            <person name="Ferris P.J."/>
            <person name="Hamaji T."/>
            <person name="Toyoda A."/>
            <person name="Fujiyama A."/>
            <person name="Neme R."/>
            <person name="Noguchi H."/>
            <person name="Minakuchi Y."/>
            <person name="Suzuki M."/>
            <person name="Kawai-Toyooka H."/>
            <person name="Smith D.R."/>
            <person name="Sparks H."/>
            <person name="Anderson J."/>
            <person name="Bakaric R."/>
            <person name="Luria V."/>
            <person name="Karger A."/>
            <person name="Kirschner M.W."/>
            <person name="Durand P.M."/>
            <person name="Michod R.E."/>
            <person name="Nozaki H."/>
            <person name="Olson B.J."/>
        </authorList>
    </citation>
    <scope>NUCLEOTIDE SEQUENCE [LARGE SCALE GENOMIC DNA]</scope>
    <source>
        <strain evidence="3">NIES-2863</strain>
    </source>
</reference>
<accession>A0A150GJ14</accession>
<dbReference type="EMBL" id="LSYV01000020">
    <property type="protein sequence ID" value="KXZ49798.1"/>
    <property type="molecule type" value="Genomic_DNA"/>
</dbReference>
<dbReference type="Gene3D" id="1.10.443.10">
    <property type="entry name" value="Intergrase catalytic core"/>
    <property type="match status" value="1"/>
</dbReference>
<evidence type="ECO:0000256" key="1">
    <source>
        <dbReference type="ARBA" id="ARBA00023172"/>
    </source>
</evidence>